<dbReference type="GO" id="GO:0005886">
    <property type="term" value="C:plasma membrane"/>
    <property type="evidence" value="ECO:0007669"/>
    <property type="project" value="UniProtKB-SubCell"/>
</dbReference>
<evidence type="ECO:0000256" key="3">
    <source>
        <dbReference type="ARBA" id="ARBA00007971"/>
    </source>
</evidence>
<dbReference type="AlphaFoldDB" id="A0A6I6MK65"/>
<dbReference type="InterPro" id="IPR013556">
    <property type="entry name" value="Flag_M-ring_C"/>
</dbReference>
<keyword evidence="14" id="KW-0969">Cilium</keyword>
<keyword evidence="5 11" id="KW-0812">Transmembrane</keyword>
<keyword evidence="14" id="KW-0282">Flagellum</keyword>
<dbReference type="KEGG" id="tsv:DSM104635_00410"/>
<keyword evidence="7 11" id="KW-0472">Membrane</keyword>
<dbReference type="Proteomes" id="UP000431269">
    <property type="component" value="Chromosome"/>
</dbReference>
<comment type="similarity">
    <text evidence="3 9">Belongs to the FliF family.</text>
</comment>
<dbReference type="PANTHER" id="PTHR30046:SF0">
    <property type="entry name" value="FLAGELLAR M-RING PROTEIN"/>
    <property type="match status" value="1"/>
</dbReference>
<evidence type="ECO:0000313" key="14">
    <source>
        <dbReference type="EMBL" id="QGZ93598.1"/>
    </source>
</evidence>
<evidence type="ECO:0000313" key="15">
    <source>
        <dbReference type="Proteomes" id="UP000431269"/>
    </source>
</evidence>
<dbReference type="Pfam" id="PF08345">
    <property type="entry name" value="YscJ_FliF_C"/>
    <property type="match status" value="1"/>
</dbReference>
<feature type="compositionally biased region" description="Low complexity" evidence="10">
    <location>
        <begin position="282"/>
        <end position="293"/>
    </location>
</feature>
<evidence type="ECO:0000256" key="9">
    <source>
        <dbReference type="PIRNR" id="PIRNR004862"/>
    </source>
</evidence>
<feature type="compositionally biased region" description="Low complexity" evidence="10">
    <location>
        <begin position="317"/>
        <end position="326"/>
    </location>
</feature>
<feature type="domain" description="Flagellar M-ring N-terminal" evidence="12">
    <location>
        <begin position="41"/>
        <end position="212"/>
    </location>
</feature>
<dbReference type="InterPro" id="IPR006182">
    <property type="entry name" value="FliF_N_dom"/>
</dbReference>
<evidence type="ECO:0000256" key="7">
    <source>
        <dbReference type="ARBA" id="ARBA00023136"/>
    </source>
</evidence>
<feature type="region of interest" description="Disordered" evidence="10">
    <location>
        <begin position="266"/>
        <end position="328"/>
    </location>
</feature>
<feature type="compositionally biased region" description="Basic and acidic residues" evidence="10">
    <location>
        <begin position="266"/>
        <end position="279"/>
    </location>
</feature>
<evidence type="ECO:0000256" key="1">
    <source>
        <dbReference type="ARBA" id="ARBA00004117"/>
    </source>
</evidence>
<reference evidence="15" key="1">
    <citation type="submission" date="2019-12" db="EMBL/GenBank/DDBJ databases">
        <title>Complete genome of Terracaulis silvestris 0127_4.</title>
        <authorList>
            <person name="Vieira S."/>
            <person name="Riedel T."/>
            <person name="Sproer C."/>
            <person name="Pascual J."/>
            <person name="Boedeker C."/>
            <person name="Overmann J."/>
        </authorList>
    </citation>
    <scope>NUCLEOTIDE SEQUENCE [LARGE SCALE GENOMIC DNA]</scope>
    <source>
        <strain evidence="15">0127_4</strain>
    </source>
</reference>
<keyword evidence="4" id="KW-1003">Cell membrane</keyword>
<evidence type="ECO:0000256" key="2">
    <source>
        <dbReference type="ARBA" id="ARBA00004651"/>
    </source>
</evidence>
<name>A0A6I6MK65_9CAUL</name>
<organism evidence="14 15">
    <name type="scientific">Terricaulis silvestris</name>
    <dbReference type="NCBI Taxonomy" id="2686094"/>
    <lineage>
        <taxon>Bacteria</taxon>
        <taxon>Pseudomonadati</taxon>
        <taxon>Pseudomonadota</taxon>
        <taxon>Alphaproteobacteria</taxon>
        <taxon>Caulobacterales</taxon>
        <taxon>Caulobacteraceae</taxon>
        <taxon>Terricaulis</taxon>
    </lineage>
</organism>
<dbReference type="GO" id="GO:0003774">
    <property type="term" value="F:cytoskeletal motor activity"/>
    <property type="evidence" value="ECO:0007669"/>
    <property type="project" value="InterPro"/>
</dbReference>
<proteinExistence type="inferred from homology"/>
<evidence type="ECO:0000256" key="8">
    <source>
        <dbReference type="ARBA" id="ARBA00023143"/>
    </source>
</evidence>
<evidence type="ECO:0000259" key="13">
    <source>
        <dbReference type="Pfam" id="PF08345"/>
    </source>
</evidence>
<dbReference type="PIRSF" id="PIRSF004862">
    <property type="entry name" value="FliF"/>
    <property type="match status" value="1"/>
</dbReference>
<comment type="function">
    <text evidence="9">The M ring may be actively involved in energy transduction.</text>
</comment>
<evidence type="ECO:0000256" key="5">
    <source>
        <dbReference type="ARBA" id="ARBA00022692"/>
    </source>
</evidence>
<dbReference type="NCBIfam" id="TIGR00206">
    <property type="entry name" value="fliF"/>
    <property type="match status" value="1"/>
</dbReference>
<keyword evidence="15" id="KW-1185">Reference proteome</keyword>
<dbReference type="GO" id="GO:0071973">
    <property type="term" value="P:bacterial-type flagellum-dependent cell motility"/>
    <property type="evidence" value="ECO:0007669"/>
    <property type="project" value="InterPro"/>
</dbReference>
<comment type="subcellular location">
    <subcellularLocation>
        <location evidence="1 9">Bacterial flagellum basal body</location>
    </subcellularLocation>
    <subcellularLocation>
        <location evidence="2">Cell membrane</location>
        <topology evidence="2">Multi-pass membrane protein</topology>
    </subcellularLocation>
</comment>
<evidence type="ECO:0000259" key="12">
    <source>
        <dbReference type="Pfam" id="PF01514"/>
    </source>
</evidence>
<evidence type="ECO:0000256" key="11">
    <source>
        <dbReference type="SAM" id="Phobius"/>
    </source>
</evidence>
<dbReference type="PANTHER" id="PTHR30046">
    <property type="entry name" value="FLAGELLAR M-RING PROTEIN"/>
    <property type="match status" value="1"/>
</dbReference>
<dbReference type="EMBL" id="CP047045">
    <property type="protein sequence ID" value="QGZ93598.1"/>
    <property type="molecule type" value="Genomic_DNA"/>
</dbReference>
<feature type="transmembrane region" description="Helical" evidence="11">
    <location>
        <begin position="16"/>
        <end position="35"/>
    </location>
</feature>
<dbReference type="GO" id="GO:0009431">
    <property type="term" value="C:bacterial-type flagellum basal body, MS ring"/>
    <property type="evidence" value="ECO:0007669"/>
    <property type="project" value="InterPro"/>
</dbReference>
<dbReference type="RefSeq" id="WP_158764596.1">
    <property type="nucleotide sequence ID" value="NZ_CP047045.1"/>
</dbReference>
<evidence type="ECO:0000256" key="4">
    <source>
        <dbReference type="ARBA" id="ARBA00022475"/>
    </source>
</evidence>
<dbReference type="InterPro" id="IPR000067">
    <property type="entry name" value="FlgMring_FliF"/>
</dbReference>
<dbReference type="Pfam" id="PF01514">
    <property type="entry name" value="YscJ_FliF"/>
    <property type="match status" value="1"/>
</dbReference>
<protein>
    <recommendedName>
        <fullName evidence="9">Flagellar M-ring protein</fullName>
    </recommendedName>
</protein>
<evidence type="ECO:0000256" key="10">
    <source>
        <dbReference type="SAM" id="MobiDB-lite"/>
    </source>
</evidence>
<feature type="transmembrane region" description="Helical" evidence="11">
    <location>
        <begin position="431"/>
        <end position="452"/>
    </location>
</feature>
<keyword evidence="14" id="KW-0966">Cell projection</keyword>
<sequence>MNGFTQLLLKAGPTRLFAALGIAAVVAALLFTLVFRMGGEEKALLFAGVEMREASEITQRLEAADIPYEMRGEGGSIYVARSRVLDARMMLSAEGLPSRGSIGYEIFDEPDALGQTQFQQNINRLRALEGELARTIGSLDGIESARVHLVLPERQLFARETEQPSASIVIQLRRDELTPGQVRAIRNLVASATPGLSANRVTILDETGRLLAAPSSEGGIDADGVDARQVSAEERIRSTVTNIVEGIVGQGNARVQVTAEMDFNRVSETSERFDPEGRVVRSTSSTEETSSDSSGGGGATTAGANVPDTTAGGASGGSSANGNSSSQETVNYEISHTTRTEVSEGGRIRRLSVAVAVDGMLTPGEGDAPPTYAPRSAEEMTRLTALVRSAVGFNQERGDVVEVVNTQFARAAAPGAAEAPGMLAFMGDLDVMRIIEIVAALIASLAFVFFVLRPLIGGLMRGGAAATVGAGGGVPALPGGGGAMAALPAPDGGAAMMGEESSIDVAQIGGRMRQSSVKKMAEVVNLHPDESSQIIRGWLNNAL</sequence>
<dbReference type="InterPro" id="IPR045851">
    <property type="entry name" value="AMP-bd_C_sf"/>
</dbReference>
<evidence type="ECO:0000256" key="6">
    <source>
        <dbReference type="ARBA" id="ARBA00022989"/>
    </source>
</evidence>
<dbReference type="PRINTS" id="PR01009">
    <property type="entry name" value="FLGMRINGFLIF"/>
</dbReference>
<feature type="domain" description="Flagellar M-ring C-terminal" evidence="13">
    <location>
        <begin position="246"/>
        <end position="408"/>
    </location>
</feature>
<keyword evidence="8 9" id="KW-0975">Bacterial flagellum</keyword>
<keyword evidence="6 11" id="KW-1133">Transmembrane helix</keyword>
<dbReference type="Gene3D" id="3.30.300.30">
    <property type="match status" value="1"/>
</dbReference>
<accession>A0A6I6MK65</accession>
<dbReference type="InterPro" id="IPR043427">
    <property type="entry name" value="YscJ/FliF"/>
</dbReference>
<gene>
    <name evidence="14" type="primary">fliF</name>
    <name evidence="14" type="ORF">DSM104635_00410</name>
</gene>